<dbReference type="Proteomes" id="UP001142489">
    <property type="component" value="Unassembled WGS sequence"/>
</dbReference>
<feature type="compositionally biased region" description="Low complexity" evidence="2">
    <location>
        <begin position="577"/>
        <end position="597"/>
    </location>
</feature>
<dbReference type="OrthoDB" id="10035553at2759"/>
<feature type="compositionally biased region" description="Polar residues" evidence="2">
    <location>
        <begin position="940"/>
        <end position="949"/>
    </location>
</feature>
<evidence type="ECO:0000313" key="3">
    <source>
        <dbReference type="EMBL" id="KAJ7308500.1"/>
    </source>
</evidence>
<evidence type="ECO:0000256" key="2">
    <source>
        <dbReference type="SAM" id="MobiDB-lite"/>
    </source>
</evidence>
<reference evidence="3" key="1">
    <citation type="journal article" date="2023" name="DNA Res.">
        <title>Chromosome-level genome assembly of Phrynocephalus forsythii using third-generation DNA sequencing and Hi-C analysis.</title>
        <authorList>
            <person name="Qi Y."/>
            <person name="Zhao W."/>
            <person name="Zhao Y."/>
            <person name="Niu C."/>
            <person name="Cao S."/>
            <person name="Zhang Y."/>
        </authorList>
    </citation>
    <scope>NUCLEOTIDE SEQUENCE</scope>
    <source>
        <tissue evidence="3">Muscle</tissue>
    </source>
</reference>
<feature type="region of interest" description="Disordered" evidence="2">
    <location>
        <begin position="713"/>
        <end position="800"/>
    </location>
</feature>
<feature type="region of interest" description="Disordered" evidence="2">
    <location>
        <begin position="859"/>
        <end position="1026"/>
    </location>
</feature>
<name>A0A9Q0XB60_9SAUR</name>
<protein>
    <recommendedName>
        <fullName evidence="5">AT-hook-containing transcription factor</fullName>
    </recommendedName>
</protein>
<feature type="compositionally biased region" description="Polar residues" evidence="2">
    <location>
        <begin position="272"/>
        <end position="290"/>
    </location>
</feature>
<feature type="region of interest" description="Disordered" evidence="2">
    <location>
        <begin position="1"/>
        <end position="209"/>
    </location>
</feature>
<comment type="caution">
    <text evidence="3">The sequence shown here is derived from an EMBL/GenBank/DDBJ whole genome shotgun (WGS) entry which is preliminary data.</text>
</comment>
<keyword evidence="1" id="KW-0175">Coiled coil</keyword>
<evidence type="ECO:0008006" key="5">
    <source>
        <dbReference type="Google" id="ProtNLM"/>
    </source>
</evidence>
<feature type="compositionally biased region" description="Acidic residues" evidence="2">
    <location>
        <begin position="81"/>
        <end position="90"/>
    </location>
</feature>
<feature type="compositionally biased region" description="Basic and acidic residues" evidence="2">
    <location>
        <begin position="228"/>
        <end position="239"/>
    </location>
</feature>
<feature type="compositionally biased region" description="Basic and acidic residues" evidence="2">
    <location>
        <begin position="873"/>
        <end position="894"/>
    </location>
</feature>
<dbReference type="GO" id="GO:0021849">
    <property type="term" value="P:neuroblast division in subventricular zone"/>
    <property type="evidence" value="ECO:0007669"/>
    <property type="project" value="TreeGrafter"/>
</dbReference>
<feature type="compositionally biased region" description="Acidic residues" evidence="2">
    <location>
        <begin position="137"/>
        <end position="149"/>
    </location>
</feature>
<feature type="compositionally biased region" description="Polar residues" evidence="2">
    <location>
        <begin position="304"/>
        <end position="316"/>
    </location>
</feature>
<dbReference type="GO" id="GO:0060234">
    <property type="term" value="P:neuroblast delamination"/>
    <property type="evidence" value="ECO:0007669"/>
    <property type="project" value="TreeGrafter"/>
</dbReference>
<organism evidence="3 4">
    <name type="scientific">Phrynocephalus forsythii</name>
    <dbReference type="NCBI Taxonomy" id="171643"/>
    <lineage>
        <taxon>Eukaryota</taxon>
        <taxon>Metazoa</taxon>
        <taxon>Chordata</taxon>
        <taxon>Craniata</taxon>
        <taxon>Vertebrata</taxon>
        <taxon>Euteleostomi</taxon>
        <taxon>Lepidosauria</taxon>
        <taxon>Squamata</taxon>
        <taxon>Bifurcata</taxon>
        <taxon>Unidentata</taxon>
        <taxon>Episquamata</taxon>
        <taxon>Toxicofera</taxon>
        <taxon>Iguania</taxon>
        <taxon>Acrodonta</taxon>
        <taxon>Agamidae</taxon>
        <taxon>Agaminae</taxon>
        <taxon>Phrynocephalus</taxon>
    </lineage>
</organism>
<feature type="compositionally biased region" description="Low complexity" evidence="2">
    <location>
        <begin position="50"/>
        <end position="60"/>
    </location>
</feature>
<feature type="compositionally biased region" description="Polar residues" evidence="2">
    <location>
        <begin position="859"/>
        <end position="871"/>
    </location>
</feature>
<evidence type="ECO:0000256" key="1">
    <source>
        <dbReference type="SAM" id="Coils"/>
    </source>
</evidence>
<feature type="region of interest" description="Disordered" evidence="2">
    <location>
        <begin position="1053"/>
        <end position="1148"/>
    </location>
</feature>
<feature type="region of interest" description="Disordered" evidence="2">
    <location>
        <begin position="270"/>
        <end position="451"/>
    </location>
</feature>
<proteinExistence type="predicted"/>
<accession>A0A9Q0XB60</accession>
<dbReference type="PANTHER" id="PTHR21510:SF15">
    <property type="entry name" value="MICROTUBULE ORGANIZATION PROTEIN AKNA"/>
    <property type="match status" value="1"/>
</dbReference>
<sequence>MATSAGSGVGWWQHPQWKEEEEEAEGEPMGSGSPTSGRRAGRSLDRWNLSPSSSSSSSSSEEMLGDAGLPGELKDSRGPLEEEDDDELDDDLNHLQDLGSLGEAEPASPLLGRAKEGANVGRLGSASHWHPQRDRQQEEEEEEEEEEEAWAEHSEGKPYPELSYEGLYGSEFSTSPEALKDPLALYNSHDKPSRFNSDGAEEELSGNSQVISEEFGRAVVGTLGQEGSSREFLEERDFSSESQKSPENLGPASLVGSIRWSCSPLEGLSLEGFQNSPSLDSETFPESSWMENMAHPEGNGLEVATSSTVHDPQTPEQPRGSHLDVREATGGSGALIQRDRQPPERARALGAEPPRWLLTKIGQRPRPVNPQRAPSRRKTGGLGYHASIRASQSTPVMSDPLPYGQGQLNHPLPDLSKVEPRVRFPRDPQSYHPPRGRTLPARSKDSGKPVVFKSPAEIVREVLLSSGEGPPQKHPTAAVSVIPEELKSPQQATELVKQLQEDYRKLLTKYAEAENTIDRLRLGAKVRLYTDPPKPSHGVQMGTMSPASQVMTFSIPQIRAAEVTGGPDPAPDAVAVSQGSSGPPGASASPCAPQGPGLHKEDGFASPDQPFSGEELTWVLAAQASKFWKQVESLEGLIRAGRLTPQDQLKGFARLKGVQDALEGAYLQARDDHRQRQKHEDLEGVLSDFDPDRALEGEIFRQGMWLEELKERIEQSTARSSPEVASPPPSPWLPQDPQGQMGPPAPSPQALIPDGPTPYPEAAIPESSRHGDQLDLEVSSGSDEPAEDGQGLPEPLRIRQREVERGLDHLLDHYRSFKALPGAFSLEQLHPEGEEFSPEEVDGAAAGEAGRTDVFLKNMSRNQGTQLSLSSMREPRLSDASQRRLSERSQEMLRHISCAPGGQREGPISLESAEKSRIFASGLGRSPGKPPGRGSPPSSMASVAGSSVPESVAPKPFRKTSTASSESPRMVPSEAHAEPLGDDVGMSSHKQDLRMVSPETDSGFVGSEASRRSPLAPVPKSHATPLRSCGVLGRAAVAKGAAAFLDPRWKVPRAVEPSGTDASPRHALPAGDLQRQRLAQGHPFHTSAPPGIASKVEPSGESTPTDSEAEGGLKAYAPPPEDVGRLPGPSAALPSRAKRVAPASLTPGWKETERLQRCRVKCCGCGGVWRRPFADLTAPQSIHPPHAP</sequence>
<feature type="region of interest" description="Disordered" evidence="2">
    <location>
        <begin position="224"/>
        <end position="250"/>
    </location>
</feature>
<dbReference type="GO" id="GO:0001837">
    <property type="term" value="P:epithelial to mesenchymal transition"/>
    <property type="evidence" value="ECO:0007669"/>
    <property type="project" value="TreeGrafter"/>
</dbReference>
<keyword evidence="4" id="KW-1185">Reference proteome</keyword>
<dbReference type="AlphaFoldDB" id="A0A9Q0XB60"/>
<gene>
    <name evidence="3" type="ORF">JRQ81_009064</name>
</gene>
<feature type="compositionally biased region" description="Basic and acidic residues" evidence="2">
    <location>
        <begin position="337"/>
        <end position="347"/>
    </location>
</feature>
<feature type="region of interest" description="Disordered" evidence="2">
    <location>
        <begin position="562"/>
        <end position="609"/>
    </location>
</feature>
<dbReference type="PANTHER" id="PTHR21510">
    <property type="entry name" value="AKNA DOMAIN-CONTAINING PROTEIN"/>
    <property type="match status" value="1"/>
</dbReference>
<dbReference type="InterPro" id="IPR052655">
    <property type="entry name" value="AKNA_Centrosome-Trans_reg"/>
</dbReference>
<evidence type="ECO:0000313" key="4">
    <source>
        <dbReference type="Proteomes" id="UP001142489"/>
    </source>
</evidence>
<dbReference type="GO" id="GO:0005813">
    <property type="term" value="C:centrosome"/>
    <property type="evidence" value="ECO:0007669"/>
    <property type="project" value="TreeGrafter"/>
</dbReference>
<feature type="compositionally biased region" description="Pro residues" evidence="2">
    <location>
        <begin position="725"/>
        <end position="734"/>
    </location>
</feature>
<dbReference type="EMBL" id="JAPFRF010000018">
    <property type="protein sequence ID" value="KAJ7308500.1"/>
    <property type="molecule type" value="Genomic_DNA"/>
</dbReference>
<feature type="coiled-coil region" evidence="1">
    <location>
        <begin position="496"/>
        <end position="523"/>
    </location>
</feature>
<feature type="compositionally biased region" description="Basic and acidic residues" evidence="2">
    <location>
        <begin position="416"/>
        <end position="426"/>
    </location>
</feature>